<dbReference type="AlphaFoldDB" id="A0A164NFN3"/>
<protein>
    <recommendedName>
        <fullName evidence="3">F-box domain-containing protein</fullName>
    </recommendedName>
</protein>
<dbReference type="Proteomes" id="UP000076722">
    <property type="component" value="Unassembled WGS sequence"/>
</dbReference>
<evidence type="ECO:0000313" key="1">
    <source>
        <dbReference type="EMBL" id="KZS87665.1"/>
    </source>
</evidence>
<evidence type="ECO:0000313" key="2">
    <source>
        <dbReference type="Proteomes" id="UP000076722"/>
    </source>
</evidence>
<evidence type="ECO:0008006" key="3">
    <source>
        <dbReference type="Google" id="ProtNLM"/>
    </source>
</evidence>
<organism evidence="1 2">
    <name type="scientific">Sistotremastrum niveocremeum HHB9708</name>
    <dbReference type="NCBI Taxonomy" id="1314777"/>
    <lineage>
        <taxon>Eukaryota</taxon>
        <taxon>Fungi</taxon>
        <taxon>Dikarya</taxon>
        <taxon>Basidiomycota</taxon>
        <taxon>Agaricomycotina</taxon>
        <taxon>Agaricomycetes</taxon>
        <taxon>Sistotremastrales</taxon>
        <taxon>Sistotremastraceae</taxon>
        <taxon>Sertulicium</taxon>
        <taxon>Sertulicium niveocremeum</taxon>
    </lineage>
</organism>
<name>A0A164NFN3_9AGAM</name>
<proteinExistence type="predicted"/>
<accession>A0A164NFN3</accession>
<keyword evidence="2" id="KW-1185">Reference proteome</keyword>
<sequence length="522" mass="59585">MGQLHDLAVEILSIIMVNVGLNQMIDLAQTCLHFRNLVIQSRMLGLACDKHRIILPNDVAMQDLDQIGLYKAALKAVGLERRILASDCLNPDLNKTRFLPFRRQYRLPSHLPGHCDDCFIVKHQDDIELIRVLPDNTLTWILVRAGGRPNDSSFVVDCQKQNEDNSIVITYLVHEDAPKATDDNGSGNELAGFSKQMGQIFGVMTLKVIELKFLPNHNALCTRHVDQPLPGIPPYDFSPHVVVRGDHVCVFGGAFKDPIIVCNWRLNTGRFLKITCPDGRKIANYLAWGEFHPYKDSIIFRYFYHDNEEENIMLIEVDIPDELDMRPLSSDASFSDPMHLYLNPVIITAPEGHLPKLHREERVLNATENGGCSIDFFGSIQRPGRLAEVLRRVTVELPPSKPHSIIRPFYSPPVSLDFDVSRYGLHPGSAITQLHPNRLVHNNAESRRMPFMLCIPNQSVRTDDPDVMPHWVRLHIPQAIVEEMHSPTCPHIPWKEDSRYYFDLKRARLLFIFTTGIYCIQY</sequence>
<dbReference type="EMBL" id="KV419446">
    <property type="protein sequence ID" value="KZS87665.1"/>
    <property type="molecule type" value="Genomic_DNA"/>
</dbReference>
<gene>
    <name evidence="1" type="ORF">SISNIDRAFT_553097</name>
</gene>
<reference evidence="1 2" key="1">
    <citation type="journal article" date="2016" name="Mol. Biol. Evol.">
        <title>Comparative Genomics of Early-Diverging Mushroom-Forming Fungi Provides Insights into the Origins of Lignocellulose Decay Capabilities.</title>
        <authorList>
            <person name="Nagy L.G."/>
            <person name="Riley R."/>
            <person name="Tritt A."/>
            <person name="Adam C."/>
            <person name="Daum C."/>
            <person name="Floudas D."/>
            <person name="Sun H."/>
            <person name="Yadav J.S."/>
            <person name="Pangilinan J."/>
            <person name="Larsson K.H."/>
            <person name="Matsuura K."/>
            <person name="Barry K."/>
            <person name="Labutti K."/>
            <person name="Kuo R."/>
            <person name="Ohm R.A."/>
            <person name="Bhattacharya S.S."/>
            <person name="Shirouzu T."/>
            <person name="Yoshinaga Y."/>
            <person name="Martin F.M."/>
            <person name="Grigoriev I.V."/>
            <person name="Hibbett D.S."/>
        </authorList>
    </citation>
    <scope>NUCLEOTIDE SEQUENCE [LARGE SCALE GENOMIC DNA]</scope>
    <source>
        <strain evidence="1 2">HHB9708</strain>
    </source>
</reference>